<dbReference type="Proteomes" id="UP000501487">
    <property type="component" value="Segment"/>
</dbReference>
<organismHost>
    <name type="scientific">Phacochoerus africanus</name>
    <name type="common">Warthog</name>
    <dbReference type="NCBI Taxonomy" id="41426"/>
</organismHost>
<dbReference type="GeneID" id="41901068"/>
<dbReference type="EMBL" id="MN270973">
    <property type="protein sequence ID" value="QIM07610.1"/>
    <property type="molecule type" value="Genomic_DNA"/>
</dbReference>
<dbReference type="Proteomes" id="UP000501683">
    <property type="component" value="Segment"/>
</dbReference>
<reference evidence="20" key="7">
    <citation type="journal article" date="2020" name="Vaccines (Basel)">
        <title>African Swine Fever Circulation among Free-Ranging Pigs in Sardinia: Data from the Eradication Program.</title>
        <authorList>
            <person name="Franzoni G."/>
            <person name="Dei Giudici S."/>
            <person name="Loi F."/>
            <person name="Sanna D."/>
            <person name="Floris M."/>
            <person name="Fiori M."/>
            <person name="Sanna M.L."/>
            <person name="Madrau P."/>
            <person name="Scarpa F."/>
            <person name="Zinellu S."/>
            <person name="Giammarioli M."/>
            <person name="Cappai S."/>
            <person name="De Mia G.M."/>
            <person name="Laddomada A."/>
            <person name="Rolesu S."/>
            <person name="Oggiano A."/>
        </authorList>
    </citation>
    <scope>NUCLEOTIDE SEQUENCE [LARGE SCALE GENOMIC DNA]</scope>
    <source>
        <strain evidence="20">103917/18</strain>
        <strain evidence="21">55234/18</strain>
    </source>
</reference>
<dbReference type="PROSITE" id="PS50297">
    <property type="entry name" value="ANK_REP_REGION"/>
    <property type="match status" value="1"/>
</dbReference>
<evidence type="ECO:0000313" key="15">
    <source>
        <dbReference type="EMBL" id="QIM08311.1"/>
    </source>
</evidence>
<name>A0A0A1DXU3_ASF</name>
<evidence type="ECO:0000313" key="14">
    <source>
        <dbReference type="EMBL" id="QIM08078.1"/>
    </source>
</evidence>
<dbReference type="Proteomes" id="UP000501990">
    <property type="component" value="Segment"/>
</dbReference>
<evidence type="ECO:0000313" key="21">
    <source>
        <dbReference type="EMBL" id="QPL11942.1"/>
    </source>
</evidence>
<evidence type="ECO:0000313" key="11">
    <source>
        <dbReference type="EMBL" id="QIM07377.1"/>
    </source>
</evidence>
<dbReference type="EMBL" id="MN270977">
    <property type="protein sequence ID" value="QIM08544.1"/>
    <property type="molecule type" value="Genomic_DNA"/>
</dbReference>
<dbReference type="GO" id="GO:0042330">
    <property type="term" value="P:taxis"/>
    <property type="evidence" value="ECO:0007669"/>
    <property type="project" value="InterPro"/>
</dbReference>
<dbReference type="Proteomes" id="UP000501235">
    <property type="component" value="Segment"/>
</dbReference>
<organismHost>
    <name type="scientific">Potamochoerus larvatus</name>
    <name type="common">Bushpig</name>
    <dbReference type="NCBI Taxonomy" id="273792"/>
</organismHost>
<organismHost>
    <name type="scientific">Ornithodoros moubata</name>
    <name type="common">Soft tick</name>
    <name type="synonym">Argasid tick</name>
    <dbReference type="NCBI Taxonomy" id="6938"/>
</organismHost>
<evidence type="ECO:0000313" key="7">
    <source>
        <dbReference type="EMBL" id="AOO54336.1"/>
    </source>
</evidence>
<evidence type="ECO:0000313" key="4">
    <source>
        <dbReference type="EMBL" id="AIY22210.1"/>
    </source>
</evidence>
<dbReference type="EMBL" id="MN270975">
    <property type="protein sequence ID" value="QIM08078.1"/>
    <property type="molecule type" value="Genomic_DNA"/>
</dbReference>
<dbReference type="SMR" id="A0A0A1DXU3"/>
<dbReference type="Proteomes" id="UP000503294">
    <property type="component" value="Segment"/>
</dbReference>
<proteinExistence type="inferred from homology"/>
<dbReference type="Proteomes" id="UP000266411">
    <property type="component" value="Segment"/>
</dbReference>
<dbReference type="KEGG" id="vg:41901068"/>
<dbReference type="RefSeq" id="YP_009703248.1">
    <property type="nucleotide sequence ID" value="NC_044955.1"/>
</dbReference>
<gene>
    <name evidence="4" type="primary">MGF 360-10L</name>
    <name evidence="6" type="synonym">BA71-A356L</name>
    <name evidence="7" type="ORF">AFSV47Ss_0031</name>
</gene>
<evidence type="ECO:0000313" key="19">
    <source>
        <dbReference type="EMBL" id="QIM09243.1"/>
    </source>
</evidence>
<reference evidence="4 23" key="2">
    <citation type="journal article" date="2015" name="J. Gen. Virol.">
        <title>Related strains of African swine fever virus with different virulence: genome comparison and analysis.</title>
        <authorList>
            <person name="Portugal R."/>
            <person name="Coelho J."/>
            <person name="Hoper D."/>
            <person name="Little N.S."/>
            <person name="Smithson C."/>
            <person name="Upton C."/>
            <person name="Martins C."/>
            <person name="Leitao A."/>
            <person name="Keil G.M."/>
        </authorList>
    </citation>
    <scope>NUCLEOTIDE SEQUENCE [LARGE SCALE GENOMIC DNA]</scope>
    <source>
        <strain evidence="4">L60</strain>
    </source>
</reference>
<dbReference type="InterPro" id="IPR036770">
    <property type="entry name" value="Ankyrin_rpt-contain_sf"/>
</dbReference>
<dbReference type="Proteomes" id="UP000241813">
    <property type="component" value="Segment"/>
</dbReference>
<dbReference type="EMBL" id="KP055815">
    <property type="protein sequence ID" value="AKO62701.1"/>
    <property type="molecule type" value="Genomic_DNA"/>
</dbReference>
<evidence type="ECO:0000313" key="8">
    <source>
        <dbReference type="EMBL" id="QIM06672.1"/>
    </source>
</evidence>
<evidence type="ECO:0000313" key="17">
    <source>
        <dbReference type="EMBL" id="QIM08777.1"/>
    </source>
</evidence>
<sequence>MVPSLQSFAKKVLASQHVSIDYHVILERCGLWWYKAPISLDCKHMLIKLPNFADGLDLNTALMLATKENNYQLIKMFTDWGADINYGLICANTPPIREFCWELGAKYQVDKKKIMHIFFKLIHPNTTSNNIILCLKFFNDNPFSAYVIIREIKSCIHWKLKNLAEDTNVLSNISDGDMLTIYCFIVALQDNLREAISYVYQHFKYLNTWWLTCALCYNKLFDLHNLYEKEKIRMDMDEMMRIACTKDNNFLTIYYCFILGANINLAMIASIRFYNMDNLFFCIDLGADAFEEAKALAEQQNYYLISHRLSLDIYSPDSSLLTLKEADPNKIYRLLKNYKSKSMLAYLNYDINDTSL</sequence>
<dbReference type="Proteomes" id="UP000501465">
    <property type="component" value="Segment"/>
</dbReference>
<dbReference type="SUPFAM" id="SSF48403">
    <property type="entry name" value="Ankyrin repeat"/>
    <property type="match status" value="1"/>
</dbReference>
<keyword evidence="3" id="KW-0812">Transmembrane</keyword>
<dbReference type="EMBL" id="MN270971">
    <property type="protein sequence ID" value="QIM07142.1"/>
    <property type="molecule type" value="Genomic_DNA"/>
</dbReference>
<organismHost>
    <name type="scientific">Sus scrofa</name>
    <name type="common">Pig</name>
    <dbReference type="NCBI Taxonomy" id="9823"/>
</organismHost>
<evidence type="ECO:0000313" key="24">
    <source>
        <dbReference type="Proteomes" id="UP000241813"/>
    </source>
</evidence>
<organismHost>
    <name type="scientific">Ornithodoros</name>
    <name type="common">relapsing fever ticks</name>
    <dbReference type="NCBI Taxonomy" id="6937"/>
</organismHost>
<dbReference type="Proteomes" id="UP000500690">
    <property type="component" value="Segment"/>
</dbReference>
<evidence type="ECO:0000313" key="18">
    <source>
        <dbReference type="EMBL" id="QIM09010.1"/>
    </source>
</evidence>
<dbReference type="Pfam" id="PF01671">
    <property type="entry name" value="ASFV_360"/>
    <property type="match status" value="1"/>
</dbReference>
<evidence type="ECO:0000256" key="1">
    <source>
        <dbReference type="ARBA" id="ARBA00004082"/>
    </source>
</evidence>
<dbReference type="InterPro" id="IPR002595">
    <property type="entry name" value="ASFV_MGF360"/>
</dbReference>
<reference evidence="25 26" key="6">
    <citation type="journal article" date="2020" name="Transbound. Emerg. Dis.">
        <title>The evolution of African swine fever virus in Sardinia (1978 to 2014) as revealed by whole genome sequencing and comparative analysis.</title>
        <authorList>
            <person name="Torresi C."/>
            <person name="Fiori M."/>
            <person name="Bertolotti L."/>
            <person name="Floris M."/>
            <person name="Colitti B."/>
            <person name="Giammarioli M."/>
            <person name="Dei Giudici S."/>
            <person name="Oggiano A."/>
            <person name="Malmberg M."/>
            <person name="De Mia G.M."/>
            <person name="Belak S."/>
            <person name="Granberg F."/>
        </authorList>
    </citation>
    <scope>NUCLEOTIDE SEQUENCE [LARGE SCALE GENOMIC DNA]</scope>
    <source>
        <strain evidence="10">139/Nu/1981</strain>
        <strain evidence="11">140/Or/1985</strain>
        <strain evidence="13">141/Nu/1990</strain>
        <strain evidence="14">142/Nu/1995</strain>
        <strain evidence="19">22653/Ca/2014</strain>
        <strain evidence="16">26/Ss/2004</strain>
        <strain evidence="8">56/Ca/1978</strain>
        <strain evidence="9">57/Ca/1979</strain>
        <strain evidence="15">60/Nu/1997</strain>
        <strain evidence="17">72407/Ss/2005</strain>
        <strain evidence="12">85/Ca/1985</strain>
        <strain evidence="18">97/Ot/2012</strain>
    </source>
</reference>
<dbReference type="Proteomes" id="UP000500898">
    <property type="component" value="Segment"/>
</dbReference>
<dbReference type="EMBL" id="MT932578">
    <property type="protein sequence ID" value="QPL11725.1"/>
    <property type="molecule type" value="Genomic_DNA"/>
</dbReference>
<dbReference type="EMBL" id="MN270969">
    <property type="protein sequence ID" value="QIM06672.1"/>
    <property type="molecule type" value="Genomic_DNA"/>
</dbReference>
<dbReference type="EMBL" id="KX354450">
    <property type="protein sequence ID" value="AOO54336.1"/>
    <property type="molecule type" value="Genomic_DNA"/>
</dbReference>
<dbReference type="RefSeq" id="YP_009702266.1">
    <property type="nucleotide sequence ID" value="NC_044941.1"/>
</dbReference>
<reference evidence="22" key="1">
    <citation type="submission" date="2014-07" db="EMBL/GenBank/DDBJ databases">
        <title>Complete genome sequence of African Swine Fever Virus strain 26544/OG10 isolated in Sardinia.</title>
        <authorList>
            <person name="Dei Giudici S."/>
            <person name="Bacciu D."/>
            <person name="Sanna G."/>
            <person name="Deligios M."/>
            <person name="Oggiano A."/>
        </authorList>
    </citation>
    <scope>NUCLEOTIDE SEQUENCE [LARGE SCALE GENOMIC DNA]</scope>
</reference>
<dbReference type="EMBL" id="KM102979">
    <property type="protein sequence ID" value="AJZ77085.1"/>
    <property type="molecule type" value="Genomic_DNA"/>
</dbReference>
<comment type="similarity">
    <text evidence="2">Belongs to the asfivirus MGF 360 family.</text>
</comment>
<keyword evidence="3" id="KW-1133">Transmembrane helix</keyword>
<dbReference type="InterPro" id="IPR002110">
    <property type="entry name" value="Ankyrin_rpt"/>
</dbReference>
<accession>A0A0A1DXU3</accession>
<dbReference type="Proteomes" id="UP000503066">
    <property type="component" value="Genome"/>
</dbReference>
<comment type="function">
    <text evidence="1">Plays a role in virus cell tropism, and may be required for efficient virus replication in macrophages.</text>
</comment>
<evidence type="ECO:0000313" key="23">
    <source>
        <dbReference type="Proteomes" id="UP000142390"/>
    </source>
</evidence>
<dbReference type="GeneID" id="41902056"/>
<feature type="transmembrane region" description="Helical" evidence="3">
    <location>
        <begin position="250"/>
        <end position="271"/>
    </location>
</feature>
<dbReference type="Proteomes" id="UP000117635">
    <property type="component" value="Segment"/>
</dbReference>
<dbReference type="EMBL" id="MT932579">
    <property type="protein sequence ID" value="QPL11942.1"/>
    <property type="molecule type" value="Genomic_DNA"/>
</dbReference>
<evidence type="ECO:0000313" key="10">
    <source>
        <dbReference type="EMBL" id="QIM07142.1"/>
    </source>
</evidence>
<evidence type="ECO:0000313" key="12">
    <source>
        <dbReference type="EMBL" id="QIM07610.1"/>
    </source>
</evidence>
<evidence type="ECO:0000313" key="22">
    <source>
        <dbReference type="Proteomes" id="UP000117635"/>
    </source>
</evidence>
<evidence type="ECO:0000313" key="20">
    <source>
        <dbReference type="EMBL" id="QPL11725.1"/>
    </source>
</evidence>
<evidence type="ECO:0000313" key="6">
    <source>
        <dbReference type="EMBL" id="AKO62701.1"/>
    </source>
</evidence>
<dbReference type="EMBL" id="MN270970">
    <property type="protein sequence ID" value="QIM06907.1"/>
    <property type="molecule type" value="Genomic_DNA"/>
</dbReference>
<evidence type="ECO:0000313" key="13">
    <source>
        <dbReference type="EMBL" id="QIM07843.1"/>
    </source>
</evidence>
<organism evidence="4 23">
    <name type="scientific">African swine fever virus</name>
    <name type="common">ASFV</name>
    <dbReference type="NCBI Taxonomy" id="10497"/>
    <lineage>
        <taxon>Viruses</taxon>
        <taxon>Varidnaviria</taxon>
        <taxon>Bamfordvirae</taxon>
        <taxon>Nucleocytoviricota</taxon>
        <taxon>Pokkesviricetes</taxon>
        <taxon>Asfuvirales</taxon>
        <taxon>Asfarviridae</taxon>
        <taxon>Asfivirus</taxon>
        <taxon>Asfivirus haemorrhagiae</taxon>
    </lineage>
</organism>
<reference evidence="5" key="5">
    <citation type="journal article" date="2016" name="Virol Rep">
        <title>Genomic analysis of Sardinian 26544/OG10 isolate of African swine fever virus.</title>
        <authorList>
            <person name="Bacciu D."/>
            <person name="Deligios M."/>
            <person name="Sanna G."/>
            <person name="Paola Madrau M."/>
            <person name="Luisa Sanna M."/>
            <person name="Dei Giudici S."/>
            <person name="Oggiano A."/>
        </authorList>
    </citation>
    <scope>NUCLEOTIDE SEQUENCE</scope>
    <source>
        <strain evidence="5">26544/OG10</strain>
    </source>
</reference>
<dbReference type="EMBL" id="MN270974">
    <property type="protein sequence ID" value="QIM07843.1"/>
    <property type="molecule type" value="Genomic_DNA"/>
</dbReference>
<evidence type="ECO:0000256" key="2">
    <source>
        <dbReference type="ARBA" id="ARBA00009022"/>
    </source>
</evidence>
<dbReference type="EMBL" id="MN270972">
    <property type="protein sequence ID" value="QIM07377.1"/>
    <property type="molecule type" value="Genomic_DNA"/>
</dbReference>
<evidence type="ECO:0000313" key="5">
    <source>
        <dbReference type="EMBL" id="AJZ77085.1"/>
    </source>
</evidence>
<organismHost>
    <name type="scientific">Phacochoerus aethiopicus</name>
    <name type="common">Warthog</name>
    <dbReference type="NCBI Taxonomy" id="85517"/>
</organismHost>
<reference evidence="6 24" key="3">
    <citation type="journal article" date="2015" name="PLoS ONE">
        <title>Genome Sequence of African Swine Fever Virus BA71, the Virulent Parental Strain of the Nonpathogenic and Tissue-Culture Adapted BA71V.</title>
        <authorList>
            <person name="Rodriguez J.M."/>
            <person name="Moreno L.T."/>
            <person name="Alejo A."/>
            <person name="Lacasta A."/>
            <person name="Rodriguez F."/>
            <person name="Salas M.L."/>
        </authorList>
    </citation>
    <scope>NUCLEOTIDE SEQUENCE [LARGE SCALE GENOMIC DNA]</scope>
    <source>
        <strain evidence="6 24">BA71</strain>
    </source>
</reference>
<reference evidence="7" key="4">
    <citation type="journal article" date="2016" name="Genome Announc.">
        <title>Complete genome sequence of an African swine fever virus isolate from Sardinia, Italy.</title>
        <authorList>
            <person name="Granberg F."/>
            <person name="Torresi C."/>
            <person name="Oggiano A."/>
            <person name="Malmberg M."/>
            <person name="Iscaro C."/>
            <person name="De Mia G.M."/>
            <person name="Sandor B."/>
        </authorList>
    </citation>
    <scope>NUCLEOTIDE SEQUENCE [LARGE SCALE GENOMIC DNA]</scope>
    <source>
        <strain evidence="7">47/Ss/2008</strain>
    </source>
</reference>
<evidence type="ECO:0000313" key="16">
    <source>
        <dbReference type="EMBL" id="QIM08544.1"/>
    </source>
</evidence>
<dbReference type="Proteomes" id="UP000594644">
    <property type="component" value="Segment"/>
</dbReference>
<dbReference type="EMBL" id="MN270976">
    <property type="protein sequence ID" value="QIM08311.1"/>
    <property type="molecule type" value="Genomic_DNA"/>
</dbReference>
<protein>
    <submittedName>
        <fullName evidence="5">MGF 360L-10L</fullName>
    </submittedName>
    <submittedName>
        <fullName evidence="6">PBA71-A356L</fullName>
    </submittedName>
    <submittedName>
        <fullName evidence="4">PMGF 360-10L</fullName>
    </submittedName>
</protein>
<evidence type="ECO:0000313" key="9">
    <source>
        <dbReference type="EMBL" id="QIM06907.1"/>
    </source>
</evidence>
<dbReference type="EMBL" id="MN270979">
    <property type="protein sequence ID" value="QIM09010.1"/>
    <property type="molecule type" value="Genomic_DNA"/>
</dbReference>
<dbReference type="EMBL" id="MN270978">
    <property type="protein sequence ID" value="QIM08777.1"/>
    <property type="molecule type" value="Genomic_DNA"/>
</dbReference>
<dbReference type="Proteomes" id="UP000594565">
    <property type="component" value="Segment"/>
</dbReference>
<evidence type="ECO:0000313" key="25">
    <source>
        <dbReference type="Proteomes" id="UP000500690"/>
    </source>
</evidence>
<evidence type="ECO:0000256" key="3">
    <source>
        <dbReference type="SAM" id="Phobius"/>
    </source>
</evidence>
<dbReference type="Proteomes" id="UP000502695">
    <property type="component" value="Segment"/>
</dbReference>
<dbReference type="Proteomes" id="UP000502885">
    <property type="component" value="Segment"/>
</dbReference>
<dbReference type="Proteomes" id="UP000502933">
    <property type="component" value="Segment"/>
</dbReference>
<keyword evidence="3" id="KW-0472">Membrane</keyword>
<dbReference type="PROSITE" id="PS50088">
    <property type="entry name" value="ANK_REPEAT"/>
    <property type="match status" value="1"/>
</dbReference>
<evidence type="ECO:0000313" key="26">
    <source>
        <dbReference type="Proteomes" id="UP000500898"/>
    </source>
</evidence>
<dbReference type="Proteomes" id="UP000142390">
    <property type="component" value="Segment"/>
</dbReference>
<dbReference type="EMBL" id="KM262844">
    <property type="protein sequence ID" value="AIY22210.1"/>
    <property type="molecule type" value="Genomic_DNA"/>
</dbReference>
<dbReference type="EMBL" id="MN270980">
    <property type="protein sequence ID" value="QIM09243.1"/>
    <property type="molecule type" value="Genomic_DNA"/>
</dbReference>
<dbReference type="KEGG" id="vg:41902056"/>